<dbReference type="Gene3D" id="1.10.260.40">
    <property type="entry name" value="lambda repressor-like DNA-binding domains"/>
    <property type="match status" value="1"/>
</dbReference>
<organism evidence="2 5">
    <name type="scientific">Ruthenibacterium lactatiformans</name>
    <dbReference type="NCBI Taxonomy" id="1550024"/>
    <lineage>
        <taxon>Bacteria</taxon>
        <taxon>Bacillati</taxon>
        <taxon>Bacillota</taxon>
        <taxon>Clostridia</taxon>
        <taxon>Eubacteriales</taxon>
        <taxon>Oscillospiraceae</taxon>
        <taxon>Ruthenibacterium</taxon>
    </lineage>
</organism>
<dbReference type="GO" id="GO:0003677">
    <property type="term" value="F:DNA binding"/>
    <property type="evidence" value="ECO:0007669"/>
    <property type="project" value="InterPro"/>
</dbReference>
<dbReference type="RefSeq" id="WP_004010378.1">
    <property type="nucleotide sequence ID" value="NZ_JAFHCJ010000014.1"/>
</dbReference>
<dbReference type="Proteomes" id="UP000053433">
    <property type="component" value="Unassembled WGS sequence"/>
</dbReference>
<feature type="domain" description="HTH cro/C1-type" evidence="1">
    <location>
        <begin position="7"/>
        <end position="65"/>
    </location>
</feature>
<dbReference type="CDD" id="cd00093">
    <property type="entry name" value="HTH_XRE"/>
    <property type="match status" value="1"/>
</dbReference>
<evidence type="ECO:0000259" key="1">
    <source>
        <dbReference type="PROSITE" id="PS50943"/>
    </source>
</evidence>
<dbReference type="Proteomes" id="UP000449193">
    <property type="component" value="Unassembled WGS sequence"/>
</dbReference>
<dbReference type="Pfam" id="PF01381">
    <property type="entry name" value="HTH_3"/>
    <property type="match status" value="1"/>
</dbReference>
<dbReference type="PROSITE" id="PS50943">
    <property type="entry name" value="HTH_CROC1"/>
    <property type="match status" value="1"/>
</dbReference>
<name>A0A0W7TLN9_9FIRM</name>
<reference evidence="6 7" key="2">
    <citation type="journal article" date="2019" name="Nat. Med.">
        <title>A library of human gut bacterial isolates paired with longitudinal multiomics data enables mechanistic microbiome research.</title>
        <authorList>
            <person name="Poyet M."/>
            <person name="Groussin M."/>
            <person name="Gibbons S.M."/>
            <person name="Avila-Pacheco J."/>
            <person name="Jiang X."/>
            <person name="Kearney S.M."/>
            <person name="Perrotta A.R."/>
            <person name="Berdy B."/>
            <person name="Zhao S."/>
            <person name="Lieberman T.D."/>
            <person name="Swanson P.K."/>
            <person name="Smith M."/>
            <person name="Roesemann S."/>
            <person name="Alexander J.E."/>
            <person name="Rich S.A."/>
            <person name="Livny J."/>
            <person name="Vlamakis H."/>
            <person name="Clish C."/>
            <person name="Bullock K."/>
            <person name="Deik A."/>
            <person name="Scott J."/>
            <person name="Pierce K.A."/>
            <person name="Xavier R.J."/>
            <person name="Alm E.J."/>
        </authorList>
    </citation>
    <scope>NUCLEOTIDE SEQUENCE [LARGE SCALE GENOMIC DNA]</scope>
    <source>
        <strain evidence="3 7">BIOML-A4</strain>
        <strain evidence="4 6">BIOML-A7</strain>
    </source>
</reference>
<dbReference type="SUPFAM" id="SSF47413">
    <property type="entry name" value="lambda repressor-like DNA-binding domains"/>
    <property type="match status" value="1"/>
</dbReference>
<dbReference type="InterPro" id="IPR010982">
    <property type="entry name" value="Lambda_DNA-bd_dom_sf"/>
</dbReference>
<dbReference type="InterPro" id="IPR001387">
    <property type="entry name" value="Cro/C1-type_HTH"/>
</dbReference>
<dbReference type="Proteomes" id="UP000472755">
    <property type="component" value="Unassembled WGS sequence"/>
</dbReference>
<dbReference type="GeneID" id="93418238"/>
<dbReference type="SMART" id="SM00530">
    <property type="entry name" value="HTH_XRE"/>
    <property type="match status" value="1"/>
</dbReference>
<proteinExistence type="predicted"/>
<protein>
    <submittedName>
        <fullName evidence="3">Helix-turn-helix domain-containing protein</fullName>
    </submittedName>
    <submittedName>
        <fullName evidence="2">XRE family transcriptional regulator</fullName>
    </submittedName>
</protein>
<evidence type="ECO:0000313" key="2">
    <source>
        <dbReference type="EMBL" id="KUE74771.1"/>
    </source>
</evidence>
<gene>
    <name evidence="2" type="ORF">ASJ35_17395</name>
    <name evidence="4" type="ORF">GMD52_08845</name>
    <name evidence="3" type="ORF">GMD59_10090</name>
</gene>
<dbReference type="EMBL" id="WMZR01000009">
    <property type="protein sequence ID" value="MTS51646.1"/>
    <property type="molecule type" value="Genomic_DNA"/>
</dbReference>
<comment type="caution">
    <text evidence="2">The sequence shown here is derived from an EMBL/GenBank/DDBJ whole genome shotgun (WGS) entry which is preliminary data.</text>
</comment>
<accession>A0A0W7TLN9</accession>
<evidence type="ECO:0000313" key="5">
    <source>
        <dbReference type="Proteomes" id="UP000053433"/>
    </source>
</evidence>
<reference evidence="2 5" key="1">
    <citation type="submission" date="2015-10" db="EMBL/GenBank/DDBJ databases">
        <title>A novel member of the family Ruminococcaceae isolated from human faeces.</title>
        <authorList>
            <person name="Shkoporov A.N."/>
            <person name="Chaplin A.V."/>
            <person name="Motuzova O.V."/>
            <person name="Kafarskaia L.I."/>
            <person name="Efimov B.A."/>
        </authorList>
    </citation>
    <scope>NUCLEOTIDE SEQUENCE [LARGE SCALE GENOMIC DNA]</scope>
    <source>
        <strain evidence="2 5">668</strain>
    </source>
</reference>
<evidence type="ECO:0000313" key="4">
    <source>
        <dbReference type="EMBL" id="MTS51646.1"/>
    </source>
</evidence>
<dbReference type="EMBL" id="WMZU01000014">
    <property type="protein sequence ID" value="MTS27637.1"/>
    <property type="molecule type" value="Genomic_DNA"/>
</dbReference>
<sequence length="185" mass="21862">MTVGDKIKKIRTFRGMTQKELGLAIGFEEKGADNRIAQYETNYRVPKRELLDKMAEALRVDRQNFYTIAPGSAEDFMRTFFWLDEDSPGAIRLFQLVRNPGRAGAADDTAVRYNDSDDWPAHPPVGMYFQYGLVDEFMREWLFRQQELHAGEITREEYFEWKLNWPHTCDDGLESEYYIPWRKNK</sequence>
<dbReference type="EMBL" id="LMUA01000043">
    <property type="protein sequence ID" value="KUE74771.1"/>
    <property type="molecule type" value="Genomic_DNA"/>
</dbReference>
<evidence type="ECO:0000313" key="3">
    <source>
        <dbReference type="EMBL" id="MTS27637.1"/>
    </source>
</evidence>
<evidence type="ECO:0000313" key="6">
    <source>
        <dbReference type="Proteomes" id="UP000449193"/>
    </source>
</evidence>
<dbReference type="AlphaFoldDB" id="A0A0W7TLN9"/>
<evidence type="ECO:0000313" key="7">
    <source>
        <dbReference type="Proteomes" id="UP000472755"/>
    </source>
</evidence>